<evidence type="ECO:0000313" key="2">
    <source>
        <dbReference type="Proteomes" id="UP000481454"/>
    </source>
</evidence>
<accession>A0AAP6WN11</accession>
<comment type="caution">
    <text evidence="1">The sequence shown here is derived from an EMBL/GenBank/DDBJ whole genome shotgun (WGS) entry which is preliminary data.</text>
</comment>
<dbReference type="RefSeq" id="WP_003459502.1">
    <property type="nucleotide sequence ID" value="NZ_CATNWX010000006.1"/>
</dbReference>
<reference evidence="1 2" key="1">
    <citation type="submission" date="2020-02" db="EMBL/GenBank/DDBJ databases">
        <title>Genomic Insights into the Phylogeny and Genetic Plasticity of the Human and Animal Enteric Pathogen Clostridium perfringens.</title>
        <authorList>
            <person name="Feng Y."/>
            <person name="Hu Y."/>
        </authorList>
    </citation>
    <scope>NUCLEOTIDE SEQUENCE [LARGE SCALE GENOMIC DNA]</scope>
    <source>
        <strain evidence="1 2">CP-40</strain>
    </source>
</reference>
<evidence type="ECO:0000313" key="1">
    <source>
        <dbReference type="EMBL" id="NGU30610.1"/>
    </source>
</evidence>
<protein>
    <submittedName>
        <fullName evidence="1">Uncharacterized protein</fullName>
    </submittedName>
</protein>
<proteinExistence type="predicted"/>
<sequence length="53" mass="6370">MENKYEDYKNEIKEGKRTLNQTRKELGLPPINGGNTEFINREIAFCRKIQERR</sequence>
<organism evidence="1 2">
    <name type="scientific">Clostridium perfringens</name>
    <dbReference type="NCBI Taxonomy" id="1502"/>
    <lineage>
        <taxon>Bacteria</taxon>
        <taxon>Bacillati</taxon>
        <taxon>Bacillota</taxon>
        <taxon>Clostridia</taxon>
        <taxon>Eubacteriales</taxon>
        <taxon>Clostridiaceae</taxon>
        <taxon>Clostridium</taxon>
    </lineage>
</organism>
<dbReference type="AlphaFoldDB" id="A0AAP6WN11"/>
<gene>
    <name evidence="1" type="ORF">G6Z34_10875</name>
</gene>
<dbReference type="Proteomes" id="UP000481454">
    <property type="component" value="Unassembled WGS sequence"/>
</dbReference>
<name>A0AAP6WN11_CLOPF</name>
<dbReference type="EMBL" id="JAALLZ010000004">
    <property type="protein sequence ID" value="NGU30610.1"/>
    <property type="molecule type" value="Genomic_DNA"/>
</dbReference>